<dbReference type="Pfam" id="PF24883">
    <property type="entry name" value="NPHP3_N"/>
    <property type="match status" value="1"/>
</dbReference>
<name>A0A0A2VAU2_BEABA</name>
<sequence>MTSYGDVRKIIDDISNIFKIVKTICNASRERRVLGEQVCVLMEDVQNTASKLDPSKSDYRRLVLTHQQLDHLAAQLRPPNSRTRRLMASLAWPKEMRDFNDIIERSAEINNTVQTNLVADTTRSIARRIQKTERDSKIEQFILLNAPEVSKKILLQPAGLDLVQGTGEWIFGYQKFKKWLQSRDGCLWIKGTAGCGKTGLAFGIFERLKAETDPLTSQVAHVFCSHQINGIRDLQDPMDIAMSFWKHLIDQIREYNRHFDPRLTRLKMPGLEKEAFNEKPRLSDKELRKQQKQQLFLHAVTTIEEVYERALDRLQKNSAERKRTDGRLSKAIHAIFWVAYAKNTLLRKQLKEALAWIDRKPKESSDWTTTVIDDLTSGLVVTRNDDSVALVHKTLSEYLEQTTTREKWFPTIEKHIPTVLLRLLRYLVRQKSDMYSGTAQFLTTYPLCLFALQNWGLGLEKALSLGDSLCEDVRAFLRVPFHDWSQELQQEARNFFKDNALVWRDQYEHLPRDFSSPGTVSALYRVVKFQLTTLIEEFSDCTSECLVQDPLPILPLGLAAGLGHVDTVQKLLDIGAKVDVPSGANRMVKPPLYDAFWMDELPTAKLLLNHGADPTPRRGENGQSPIDVLYLQHRDACCDLFASHISGSAPTRTQELQYLVRTGYAEDLQRAINEGLDVNHPCENGKTALDYAMEMGDSKIIEILQSSNARANLQWPARETAVYPYKSNLPDLAIAPIAQGCREWDNGFSMWQFKKEVLLEIPVNWTDPVQCIILNPFPTTKAIQTAPRIKIPTLACAAVWIFA</sequence>
<keyword evidence="1" id="KW-0677">Repeat</keyword>
<dbReference type="SUPFAM" id="SSF48403">
    <property type="entry name" value="Ankyrin repeat"/>
    <property type="match status" value="1"/>
</dbReference>
<dbReference type="InterPro" id="IPR002110">
    <property type="entry name" value="Ankyrin_rpt"/>
</dbReference>
<dbReference type="PROSITE" id="PS50088">
    <property type="entry name" value="ANK_REPEAT"/>
    <property type="match status" value="1"/>
</dbReference>
<keyword evidence="2" id="KW-0040">ANK repeat</keyword>
<evidence type="ECO:0000256" key="2">
    <source>
        <dbReference type="PROSITE-ProRule" id="PRU00023"/>
    </source>
</evidence>
<feature type="repeat" description="ANK" evidence="2">
    <location>
        <begin position="555"/>
        <end position="583"/>
    </location>
</feature>
<dbReference type="PANTHER" id="PTHR10039:SF14">
    <property type="entry name" value="NACHT DOMAIN-CONTAINING PROTEIN"/>
    <property type="match status" value="1"/>
</dbReference>
<evidence type="ECO:0000256" key="1">
    <source>
        <dbReference type="ARBA" id="ARBA00022737"/>
    </source>
</evidence>
<dbReference type="OrthoDB" id="5102831at2759"/>
<dbReference type="eggNOG" id="KOG4177">
    <property type="taxonomic scope" value="Eukaryota"/>
</dbReference>
<reference evidence="4 5" key="1">
    <citation type="submission" date="2012-10" db="EMBL/GenBank/DDBJ databases">
        <title>Genome sequencing and analysis of entomopathogenic fungi Beauveria bassiana D1-5.</title>
        <authorList>
            <person name="Li Q."/>
            <person name="Wang L."/>
            <person name="Zhang Z."/>
            <person name="Wang Q."/>
            <person name="Ren J."/>
            <person name="Wang M."/>
            <person name="Xu W."/>
            <person name="Wang J."/>
            <person name="Lu Y."/>
            <person name="Du Q."/>
            <person name="Sun Z."/>
        </authorList>
    </citation>
    <scope>NUCLEOTIDE SEQUENCE [LARGE SCALE GENOMIC DNA]</scope>
    <source>
        <strain evidence="4 5">D1-5</strain>
    </source>
</reference>
<proteinExistence type="predicted"/>
<feature type="domain" description="Nephrocystin 3-like N-terminal" evidence="3">
    <location>
        <begin position="165"/>
        <end position="264"/>
    </location>
</feature>
<dbReference type="InterPro" id="IPR036770">
    <property type="entry name" value="Ankyrin_rpt-contain_sf"/>
</dbReference>
<dbReference type="STRING" id="1245745.A0A0A2VAU2"/>
<accession>A0A0A2VAU2</accession>
<dbReference type="SMART" id="SM00248">
    <property type="entry name" value="ANK"/>
    <property type="match status" value="3"/>
</dbReference>
<dbReference type="AlphaFoldDB" id="A0A0A2VAU2"/>
<dbReference type="Gene3D" id="1.25.40.20">
    <property type="entry name" value="Ankyrin repeat-containing domain"/>
    <property type="match status" value="2"/>
</dbReference>
<evidence type="ECO:0000259" key="3">
    <source>
        <dbReference type="Pfam" id="PF24883"/>
    </source>
</evidence>
<dbReference type="PANTHER" id="PTHR10039">
    <property type="entry name" value="AMELOGENIN"/>
    <property type="match status" value="1"/>
</dbReference>
<evidence type="ECO:0000313" key="4">
    <source>
        <dbReference type="EMBL" id="KGQ03160.1"/>
    </source>
</evidence>
<evidence type="ECO:0000313" key="5">
    <source>
        <dbReference type="Proteomes" id="UP000030106"/>
    </source>
</evidence>
<protein>
    <submittedName>
        <fullName evidence="4">Ankyrin repeat and KH domain-containing protein 1</fullName>
    </submittedName>
</protein>
<gene>
    <name evidence="4" type="ORF">BBAD15_g11626</name>
</gene>
<dbReference type="InterPro" id="IPR056884">
    <property type="entry name" value="NPHP3-like_N"/>
</dbReference>
<organism evidence="4 5">
    <name type="scientific">Beauveria bassiana D1-5</name>
    <dbReference type="NCBI Taxonomy" id="1245745"/>
    <lineage>
        <taxon>Eukaryota</taxon>
        <taxon>Fungi</taxon>
        <taxon>Dikarya</taxon>
        <taxon>Ascomycota</taxon>
        <taxon>Pezizomycotina</taxon>
        <taxon>Sordariomycetes</taxon>
        <taxon>Hypocreomycetidae</taxon>
        <taxon>Hypocreales</taxon>
        <taxon>Cordycipitaceae</taxon>
        <taxon>Beauveria</taxon>
    </lineage>
</organism>
<dbReference type="HOGENOM" id="CLU_011381_0_0_1"/>
<dbReference type="Proteomes" id="UP000030106">
    <property type="component" value="Unassembled WGS sequence"/>
</dbReference>
<dbReference type="EMBL" id="ANFO01001279">
    <property type="protein sequence ID" value="KGQ03160.1"/>
    <property type="molecule type" value="Genomic_DNA"/>
</dbReference>
<comment type="caution">
    <text evidence="4">The sequence shown here is derived from an EMBL/GenBank/DDBJ whole genome shotgun (WGS) entry which is preliminary data.</text>
</comment>